<evidence type="ECO:0000313" key="4">
    <source>
        <dbReference type="Proteomes" id="UP000316621"/>
    </source>
</evidence>
<protein>
    <submittedName>
        <fullName evidence="3">Uncharacterized protein</fullName>
    </submittedName>
</protein>
<dbReference type="AlphaFoldDB" id="A0A4Y7IW53"/>
<dbReference type="EMBL" id="CM010717">
    <property type="protein sequence ID" value="RZC53114.1"/>
    <property type="molecule type" value="Genomic_DNA"/>
</dbReference>
<dbReference type="Proteomes" id="UP000316621">
    <property type="component" value="Chromosome 3"/>
</dbReference>
<keyword evidence="4" id="KW-1185">Reference proteome</keyword>
<evidence type="ECO:0000313" key="3">
    <source>
        <dbReference type="EMBL" id="RZC53114.1"/>
    </source>
</evidence>
<keyword evidence="2" id="KW-0460">Magnesium</keyword>
<dbReference type="GO" id="GO:0046872">
    <property type="term" value="F:metal ion binding"/>
    <property type="evidence" value="ECO:0007669"/>
    <property type="project" value="UniProtKB-KW"/>
</dbReference>
<dbReference type="InterPro" id="IPR029063">
    <property type="entry name" value="SAM-dependent_MTases_sf"/>
</dbReference>
<dbReference type="Gene3D" id="1.10.1200.270">
    <property type="entry name" value="Methyltransferase, alpha-helical capping domain"/>
    <property type="match status" value="1"/>
</dbReference>
<proteinExistence type="predicted"/>
<name>A0A4Y7IW53_PAPSO</name>
<dbReference type="Gene3D" id="3.40.50.150">
    <property type="entry name" value="Vaccinia Virus protein VP39"/>
    <property type="match status" value="1"/>
</dbReference>
<gene>
    <name evidence="3" type="ORF">C5167_011971</name>
</gene>
<keyword evidence="1" id="KW-0479">Metal-binding</keyword>
<dbReference type="InterPro" id="IPR005299">
    <property type="entry name" value="MeTrfase_7"/>
</dbReference>
<dbReference type="InterPro" id="IPR042086">
    <property type="entry name" value="MeTrfase_capping"/>
</dbReference>
<sequence length="378" mass="42303">MDQATQHLYMNKGISEFSYSSNSPVSKTAIYKTKPVVEEAILDILSKFCSSTTISATEKIPSICVADLGCSSGPTALLVISDLLDTIYDKYREATMVMPEILVFLNDLPGNDFNNLFKYFKSFCEELKNTKGDGFGPCFVAGLPGTFYGRLFPSNSVHFVHSCYGLHWLSQVPTGNESNKGNVYIAKSTPPPVIEAYLKQFKEDFIVFLKCRSEELIRGGRMVLTILCRESSDPTSKECCALFGLLSMALKDMVSKGEVEEEKLDIWNFPIYFPSVEEVKAIIQNEGSFWVNQLETFHVNWDGSDSSEGGSMTDTLKSSYLIANNIRSVSESLLTSHFGKEIIHELFVRFRKKIEEYAVKEKTEYTNLVISVTNGGMT</sequence>
<evidence type="ECO:0000256" key="1">
    <source>
        <dbReference type="ARBA" id="ARBA00022723"/>
    </source>
</evidence>
<organism evidence="3 4">
    <name type="scientific">Papaver somniferum</name>
    <name type="common">Opium poppy</name>
    <dbReference type="NCBI Taxonomy" id="3469"/>
    <lineage>
        <taxon>Eukaryota</taxon>
        <taxon>Viridiplantae</taxon>
        <taxon>Streptophyta</taxon>
        <taxon>Embryophyta</taxon>
        <taxon>Tracheophyta</taxon>
        <taxon>Spermatophyta</taxon>
        <taxon>Magnoliopsida</taxon>
        <taxon>Ranunculales</taxon>
        <taxon>Papaveraceae</taxon>
        <taxon>Papaveroideae</taxon>
        <taxon>Papaver</taxon>
    </lineage>
</organism>
<dbReference type="Gramene" id="RZC53114">
    <property type="protein sequence ID" value="RZC53114"/>
    <property type="gene ID" value="C5167_011971"/>
</dbReference>
<reference evidence="3 4" key="1">
    <citation type="journal article" date="2018" name="Science">
        <title>The opium poppy genome and morphinan production.</title>
        <authorList>
            <person name="Guo L."/>
            <person name="Winzer T."/>
            <person name="Yang X."/>
            <person name="Li Y."/>
            <person name="Ning Z."/>
            <person name="He Z."/>
            <person name="Teodor R."/>
            <person name="Lu Y."/>
            <person name="Bowser T.A."/>
            <person name="Graham I.A."/>
            <person name="Ye K."/>
        </authorList>
    </citation>
    <scope>NUCLEOTIDE SEQUENCE [LARGE SCALE GENOMIC DNA]</scope>
    <source>
        <strain evidence="4">cv. HN1</strain>
        <tissue evidence="3">Leaves</tissue>
    </source>
</reference>
<dbReference type="PANTHER" id="PTHR31009">
    <property type="entry name" value="S-ADENOSYL-L-METHIONINE:CARBOXYL METHYLTRANSFERASE FAMILY PROTEIN"/>
    <property type="match status" value="1"/>
</dbReference>
<dbReference type="OrthoDB" id="1523883at2759"/>
<dbReference type="OMA" id="KECCALF"/>
<dbReference type="SUPFAM" id="SSF53335">
    <property type="entry name" value="S-adenosyl-L-methionine-dependent methyltransferases"/>
    <property type="match status" value="1"/>
</dbReference>
<evidence type="ECO:0000256" key="2">
    <source>
        <dbReference type="ARBA" id="ARBA00022842"/>
    </source>
</evidence>
<dbReference type="GO" id="GO:0008168">
    <property type="term" value="F:methyltransferase activity"/>
    <property type="evidence" value="ECO:0007669"/>
    <property type="project" value="InterPro"/>
</dbReference>
<dbReference type="Pfam" id="PF03492">
    <property type="entry name" value="Methyltransf_7"/>
    <property type="match status" value="1"/>
</dbReference>
<accession>A0A4Y7IW53</accession>